<dbReference type="Proteomes" id="UP000054266">
    <property type="component" value="Unassembled WGS sequence"/>
</dbReference>
<dbReference type="SUPFAM" id="SSF50978">
    <property type="entry name" value="WD40 repeat-like"/>
    <property type="match status" value="1"/>
</dbReference>
<dbReference type="PROSITE" id="PS50294">
    <property type="entry name" value="WD_REPEATS_REGION"/>
    <property type="match status" value="1"/>
</dbReference>
<feature type="compositionally biased region" description="Basic and acidic residues" evidence="7">
    <location>
        <begin position="1"/>
        <end position="14"/>
    </location>
</feature>
<dbReference type="InterPro" id="IPR019775">
    <property type="entry name" value="WD40_repeat_CS"/>
</dbReference>
<feature type="region of interest" description="Disordered" evidence="7">
    <location>
        <begin position="591"/>
        <end position="631"/>
    </location>
</feature>
<dbReference type="AlphaFoldDB" id="A0A0D2CH07"/>
<feature type="repeat" description="WD" evidence="6">
    <location>
        <begin position="316"/>
        <end position="352"/>
    </location>
</feature>
<evidence type="ECO:0000256" key="2">
    <source>
        <dbReference type="ARBA" id="ARBA00022574"/>
    </source>
</evidence>
<feature type="compositionally biased region" description="Acidic residues" evidence="7">
    <location>
        <begin position="142"/>
        <end position="164"/>
    </location>
</feature>
<dbReference type="STRING" id="5601.A0A0D2CH07"/>
<evidence type="ECO:0000256" key="4">
    <source>
        <dbReference type="ARBA" id="ARBA00022786"/>
    </source>
</evidence>
<accession>A0A0D2CH07</accession>
<dbReference type="GO" id="GO:0005634">
    <property type="term" value="C:nucleus"/>
    <property type="evidence" value="ECO:0007669"/>
    <property type="project" value="TreeGrafter"/>
</dbReference>
<dbReference type="SMART" id="SM00320">
    <property type="entry name" value="WD40"/>
    <property type="match status" value="5"/>
</dbReference>
<name>A0A0D2CH07_9EURO</name>
<evidence type="ECO:0000313" key="10">
    <source>
        <dbReference type="Proteomes" id="UP000054266"/>
    </source>
</evidence>
<feature type="compositionally biased region" description="Polar residues" evidence="7">
    <location>
        <begin position="608"/>
        <end position="626"/>
    </location>
</feature>
<feature type="repeat" description="WD" evidence="6">
    <location>
        <begin position="274"/>
        <end position="315"/>
    </location>
</feature>
<proteinExistence type="inferred from homology"/>
<dbReference type="PANTHER" id="PTHR22852:SF0">
    <property type="entry name" value="DENTICLELESS PROTEIN HOMOLOG"/>
    <property type="match status" value="1"/>
</dbReference>
<dbReference type="GO" id="GO:0030674">
    <property type="term" value="F:protein-macromolecule adaptor activity"/>
    <property type="evidence" value="ECO:0007669"/>
    <property type="project" value="TreeGrafter"/>
</dbReference>
<evidence type="ECO:0000256" key="5">
    <source>
        <dbReference type="ARBA" id="ARBA00038344"/>
    </source>
</evidence>
<dbReference type="Pfam" id="PF12894">
    <property type="entry name" value="ANAPC4_WD40"/>
    <property type="match status" value="1"/>
</dbReference>
<keyword evidence="3" id="KW-0677">Repeat</keyword>
<organism evidence="9 10">
    <name type="scientific">Phialophora macrospora</name>
    <dbReference type="NCBI Taxonomy" id="1851006"/>
    <lineage>
        <taxon>Eukaryota</taxon>
        <taxon>Fungi</taxon>
        <taxon>Dikarya</taxon>
        <taxon>Ascomycota</taxon>
        <taxon>Pezizomycotina</taxon>
        <taxon>Eurotiomycetes</taxon>
        <taxon>Chaetothyriomycetidae</taxon>
        <taxon>Chaetothyriales</taxon>
        <taxon>Herpotrichiellaceae</taxon>
        <taxon>Phialophora</taxon>
    </lineage>
</organism>
<dbReference type="Pfam" id="PF00400">
    <property type="entry name" value="WD40"/>
    <property type="match status" value="1"/>
</dbReference>
<evidence type="ECO:0000259" key="8">
    <source>
        <dbReference type="Pfam" id="PF12894"/>
    </source>
</evidence>
<keyword evidence="2 6" id="KW-0853">WD repeat</keyword>
<feature type="compositionally biased region" description="Low complexity" evidence="7">
    <location>
        <begin position="100"/>
        <end position="111"/>
    </location>
</feature>
<dbReference type="InterPro" id="IPR001680">
    <property type="entry name" value="WD40_rpt"/>
</dbReference>
<feature type="region of interest" description="Disordered" evidence="7">
    <location>
        <begin position="1"/>
        <end position="60"/>
    </location>
</feature>
<evidence type="ECO:0000256" key="1">
    <source>
        <dbReference type="ARBA" id="ARBA00004906"/>
    </source>
</evidence>
<dbReference type="PANTHER" id="PTHR22852">
    <property type="entry name" value="LETHAL 2 DENTICLELESS PROTEIN RETINOIC ACID-REGULATED NUCLEAR MATRIX-ASSOCIATED PROTEIN"/>
    <property type="match status" value="1"/>
</dbReference>
<dbReference type="PROSITE" id="PS50082">
    <property type="entry name" value="WD_REPEATS_2"/>
    <property type="match status" value="3"/>
</dbReference>
<dbReference type="InterPro" id="IPR015943">
    <property type="entry name" value="WD40/YVTN_repeat-like_dom_sf"/>
</dbReference>
<feature type="region of interest" description="Disordered" evidence="7">
    <location>
        <begin position="81"/>
        <end position="165"/>
    </location>
</feature>
<reference evidence="9 10" key="1">
    <citation type="submission" date="2015-01" db="EMBL/GenBank/DDBJ databases">
        <title>The Genome Sequence of Capronia semiimmersa CBS27337.</title>
        <authorList>
            <consortium name="The Broad Institute Genomics Platform"/>
            <person name="Cuomo C."/>
            <person name="de Hoog S."/>
            <person name="Gorbushina A."/>
            <person name="Stielow B."/>
            <person name="Teixiera M."/>
            <person name="Abouelleil A."/>
            <person name="Chapman S.B."/>
            <person name="Priest M."/>
            <person name="Young S.K."/>
            <person name="Wortman J."/>
            <person name="Nusbaum C."/>
            <person name="Birren B."/>
        </authorList>
    </citation>
    <scope>NUCLEOTIDE SEQUENCE [LARGE SCALE GENOMIC DNA]</scope>
    <source>
        <strain evidence="9 10">CBS 27337</strain>
    </source>
</reference>
<comment type="similarity">
    <text evidence="5">Belongs to the WD repeat cdt2 family.</text>
</comment>
<dbReference type="GO" id="GO:0043161">
    <property type="term" value="P:proteasome-mediated ubiquitin-dependent protein catabolic process"/>
    <property type="evidence" value="ECO:0007669"/>
    <property type="project" value="TreeGrafter"/>
</dbReference>
<keyword evidence="10" id="KW-1185">Reference proteome</keyword>
<keyword evidence="4" id="KW-0833">Ubl conjugation pathway</keyword>
<dbReference type="InterPro" id="IPR051865">
    <property type="entry name" value="WD-repeat_CDT2_adapter"/>
</dbReference>
<dbReference type="HOGENOM" id="CLU_018451_0_0_1"/>
<feature type="domain" description="Anaphase-promoting complex subunit 4-like WD40" evidence="8">
    <location>
        <begin position="240"/>
        <end position="329"/>
    </location>
</feature>
<dbReference type="PROSITE" id="PS00678">
    <property type="entry name" value="WD_REPEATS_1"/>
    <property type="match status" value="1"/>
</dbReference>
<protein>
    <recommendedName>
        <fullName evidence="8">Anaphase-promoting complex subunit 4-like WD40 domain-containing protein</fullName>
    </recommendedName>
</protein>
<comment type="pathway">
    <text evidence="1">Protein modification; protein ubiquitination.</text>
</comment>
<evidence type="ECO:0000256" key="3">
    <source>
        <dbReference type="ARBA" id="ARBA00022737"/>
    </source>
</evidence>
<gene>
    <name evidence="9" type="ORF">PV04_09383</name>
</gene>
<dbReference type="InterPro" id="IPR024977">
    <property type="entry name" value="Apc4-like_WD40_dom"/>
</dbReference>
<sequence length="711" mass="78423">MEQTTPERRVRVDKLPVQLAETRSPRRSSRVKKNPSITPNRFNKFFHPRLQDSKNKSVRTSRKALQKLSAANINSRLKGNQVTLAANEEDGPPAKKRRLSFSSIPSIPSSPVTQVPASRDNARSTGGVPTGVNGSGGAYLGSDDDDDDDGDDNDDDDEYLDEDELAYRPRITRYQSISSSAGYLSRQLGGNGIPQQAKDSRLWQYETANFYSLPDDVFTNTTNTTRARSLPFCAASFNQQEAVAIGNEEGQIDIYRAWPRVPGYDGSLKFEGQMVPHDNAIMDMQFSPDDHFLATASGDQTCRIIDMNTRTGTHTLVGHVGSIKNVRWQPASGNKILATCSRDGSICLWDLRCAQKALGSLKVKPLTRSPHFLNNSREVVPQTEIAGAHTPWDKVRLVNGKRPSVPLSSKADFAVTACAFISETRPHMLATASEHNAIIKLWDLRASYKQRSGRPTPVSATAEPTSHELTRPFGVTSIVMSTDGSRLYSLCRDNTIYAYSTAHLVLGGSPDMNPSSKQAFKPSRHAGTGLGPLYGFRHEKLRLGSFYDKLSLRPKTDEHTELLAAGTGEDCAVLFPTDERYLAKAARTPFPTTRASSSNYLPRPTLPQRASSSRMPTSLNSRTPLHSNDPDVTPMYHHGTALINGHRKEVSCCAWIPGNGQLVTIADDYVARCWYEDDPEKARGLRSNKARDVVRAKSGWADVVAGWDEEE</sequence>
<dbReference type="InterPro" id="IPR036322">
    <property type="entry name" value="WD40_repeat_dom_sf"/>
</dbReference>
<evidence type="ECO:0000313" key="9">
    <source>
        <dbReference type="EMBL" id="KIW64451.1"/>
    </source>
</evidence>
<evidence type="ECO:0000256" key="7">
    <source>
        <dbReference type="SAM" id="MobiDB-lite"/>
    </source>
</evidence>
<feature type="compositionally biased region" description="Polar residues" evidence="7">
    <location>
        <begin position="591"/>
        <end position="600"/>
    </location>
</feature>
<evidence type="ECO:0000256" key="6">
    <source>
        <dbReference type="PROSITE-ProRule" id="PRU00221"/>
    </source>
</evidence>
<feature type="repeat" description="WD" evidence="6">
    <location>
        <begin position="643"/>
        <end position="674"/>
    </location>
</feature>
<dbReference type="EMBL" id="KN846961">
    <property type="protein sequence ID" value="KIW64451.1"/>
    <property type="molecule type" value="Genomic_DNA"/>
</dbReference>
<dbReference type="Gene3D" id="2.130.10.10">
    <property type="entry name" value="YVTN repeat-like/Quinoprotein amine dehydrogenase"/>
    <property type="match status" value="2"/>
</dbReference>